<feature type="transmembrane region" description="Helical" evidence="1">
    <location>
        <begin position="77"/>
        <end position="96"/>
    </location>
</feature>
<reference evidence="3" key="1">
    <citation type="journal article" date="2019" name="Int. J. Syst. Evol. Microbiol.">
        <title>The Global Catalogue of Microorganisms (GCM) 10K type strain sequencing project: providing services to taxonomists for standard genome sequencing and annotation.</title>
        <authorList>
            <consortium name="The Broad Institute Genomics Platform"/>
            <consortium name="The Broad Institute Genome Sequencing Center for Infectious Disease"/>
            <person name="Wu L."/>
            <person name="Ma J."/>
        </authorList>
    </citation>
    <scope>NUCLEOTIDE SEQUENCE [LARGE SCALE GENOMIC DNA]</scope>
    <source>
        <strain evidence="3">CCM 8897</strain>
    </source>
</reference>
<feature type="transmembrane region" description="Helical" evidence="1">
    <location>
        <begin position="140"/>
        <end position="163"/>
    </location>
</feature>
<proteinExistence type="predicted"/>
<dbReference type="EMBL" id="JBHSSM010000005">
    <property type="protein sequence ID" value="MFC6314281.1"/>
    <property type="molecule type" value="Genomic_DNA"/>
</dbReference>
<sequence length="194" mass="21489">MTRTEKLAKIIRVITVPPLLVMALLTLLWLTRPTIFGGQGNFWLALLWLGIFPVLAYPLQRILPHWRQGGRAAQRKLAFICSLVGYLGALLNGWLAQVPRPLLLIYWTYALSAVLLTMVNRVTKIRASGHACSVISPIVFLSYFSLLKPAAAFLVAGGLSFWASLKLKRHRPRDLIAGSLVMLTAFTLALLITG</sequence>
<evidence type="ECO:0000256" key="1">
    <source>
        <dbReference type="SAM" id="Phobius"/>
    </source>
</evidence>
<keyword evidence="3" id="KW-1185">Reference proteome</keyword>
<feature type="transmembrane region" description="Helical" evidence="1">
    <location>
        <begin position="12"/>
        <end position="30"/>
    </location>
</feature>
<gene>
    <name evidence="2" type="ORF">ACFQHW_01680</name>
</gene>
<dbReference type="Proteomes" id="UP001596310">
    <property type="component" value="Unassembled WGS sequence"/>
</dbReference>
<keyword evidence="1" id="KW-1133">Transmembrane helix</keyword>
<evidence type="ECO:0000313" key="3">
    <source>
        <dbReference type="Proteomes" id="UP001596310"/>
    </source>
</evidence>
<name>A0ABW1UMM6_9LACO</name>
<feature type="transmembrane region" description="Helical" evidence="1">
    <location>
        <begin position="175"/>
        <end position="193"/>
    </location>
</feature>
<feature type="transmembrane region" description="Helical" evidence="1">
    <location>
        <begin position="36"/>
        <end position="57"/>
    </location>
</feature>
<dbReference type="RefSeq" id="WP_125596757.1">
    <property type="nucleotide sequence ID" value="NZ_JBHSSM010000005.1"/>
</dbReference>
<evidence type="ECO:0000313" key="2">
    <source>
        <dbReference type="EMBL" id="MFC6314281.1"/>
    </source>
</evidence>
<accession>A0ABW1UMM6</accession>
<keyword evidence="1" id="KW-0812">Transmembrane</keyword>
<keyword evidence="1" id="KW-0472">Membrane</keyword>
<comment type="caution">
    <text evidence="2">The sequence shown here is derived from an EMBL/GenBank/DDBJ whole genome shotgun (WGS) entry which is preliminary data.</text>
</comment>
<feature type="transmembrane region" description="Helical" evidence="1">
    <location>
        <begin position="102"/>
        <end position="119"/>
    </location>
</feature>
<protein>
    <recommendedName>
        <fullName evidence="4">Phosphatidic acid phosphatase type 2/haloperoxidase domain-containing protein</fullName>
    </recommendedName>
</protein>
<evidence type="ECO:0008006" key="4">
    <source>
        <dbReference type="Google" id="ProtNLM"/>
    </source>
</evidence>
<organism evidence="2 3">
    <name type="scientific">Lapidilactobacillus achengensis</name>
    <dbReference type="NCBI Taxonomy" id="2486000"/>
    <lineage>
        <taxon>Bacteria</taxon>
        <taxon>Bacillati</taxon>
        <taxon>Bacillota</taxon>
        <taxon>Bacilli</taxon>
        <taxon>Lactobacillales</taxon>
        <taxon>Lactobacillaceae</taxon>
        <taxon>Lapidilactobacillus</taxon>
    </lineage>
</organism>